<dbReference type="OrthoDB" id="543560at2"/>
<evidence type="ECO:0000313" key="2">
    <source>
        <dbReference type="Proteomes" id="UP000192342"/>
    </source>
</evidence>
<dbReference type="AlphaFoldDB" id="A0A1Y1SGF2"/>
<dbReference type="STRING" id="1317117.ATO7_02725"/>
<dbReference type="InterPro" id="IPR022028">
    <property type="entry name" value="DUF3604"/>
</dbReference>
<reference evidence="1 2" key="1">
    <citation type="submission" date="2013-04" db="EMBL/GenBank/DDBJ databases">
        <title>Oceanococcus atlanticus 22II-S10r2 Genome Sequencing.</title>
        <authorList>
            <person name="Lai Q."/>
            <person name="Li G."/>
            <person name="Shao Z."/>
        </authorList>
    </citation>
    <scope>NUCLEOTIDE SEQUENCE [LARGE SCALE GENOMIC DNA]</scope>
    <source>
        <strain evidence="1 2">22II-S10r2</strain>
    </source>
</reference>
<accession>A0A1Y1SGF2</accession>
<evidence type="ECO:0008006" key="3">
    <source>
        <dbReference type="Google" id="ProtNLM"/>
    </source>
</evidence>
<dbReference type="PROSITE" id="PS51257">
    <property type="entry name" value="PROKAR_LIPOPROTEIN"/>
    <property type="match status" value="1"/>
</dbReference>
<dbReference type="Gene3D" id="3.20.20.140">
    <property type="entry name" value="Metal-dependent hydrolases"/>
    <property type="match status" value="1"/>
</dbReference>
<dbReference type="RefSeq" id="WP_083559373.1">
    <property type="nucleotide sequence ID" value="NZ_AQQV01000001.1"/>
</dbReference>
<dbReference type="EMBL" id="AQQV01000001">
    <property type="protein sequence ID" value="ORE88754.1"/>
    <property type="molecule type" value="Genomic_DNA"/>
</dbReference>
<proteinExistence type="predicted"/>
<name>A0A1Y1SGF2_9GAMM</name>
<organism evidence="1 2">
    <name type="scientific">Oceanococcus atlanticus</name>
    <dbReference type="NCBI Taxonomy" id="1317117"/>
    <lineage>
        <taxon>Bacteria</taxon>
        <taxon>Pseudomonadati</taxon>
        <taxon>Pseudomonadota</taxon>
        <taxon>Gammaproteobacteria</taxon>
        <taxon>Chromatiales</taxon>
        <taxon>Oceanococcaceae</taxon>
        <taxon>Oceanococcus</taxon>
    </lineage>
</organism>
<evidence type="ECO:0000313" key="1">
    <source>
        <dbReference type="EMBL" id="ORE88754.1"/>
    </source>
</evidence>
<dbReference type="Pfam" id="PF12228">
    <property type="entry name" value="DUF3604"/>
    <property type="match status" value="1"/>
</dbReference>
<protein>
    <recommendedName>
        <fullName evidence="3">DUF3604 domain-containing protein</fullName>
    </recommendedName>
</protein>
<dbReference type="Proteomes" id="UP000192342">
    <property type="component" value="Unassembled WGS sequence"/>
</dbReference>
<sequence length="675" mass="73477">MHTASIRLAIAASFLALLGCRTSQDPIPQPTTPPGVPDVADAQRVCNDHNPLKNPYFGDLHVHTVYSLDANTQGTIISPDESYRFAKGARLGIQPYTEDGEPLRYAQLSRPLDFAAVTDHAELFGEVEICTNPDYLQYNAPECVFYRQSPENAFLFFNLVAVGLPDLSQTPVAALPIINSLPLIGADGSVPRLPYCGLGGAQCLDAAQTPWNDIRHAADVHYDRSNDCQFTTFVGYEWTGAPLSNNLHRNVIFKSDQVPELPPAFQEYPEPENLWTVLDELCQLDKDCEYLTIPHNSNLSAGLMFDPVDKDGDPYDSAVAEARQRNEPLAEIYQHKGQSECLGTRGPGAEDELCGFELLPYNNLTGDRFGGFNTGEPVEQDFLREALKDGLRLELELGVNPFKYGFISSSDTHLGTPGLTTEDNFPGHGGAGAAATDEVPPGLTDLVEYSPGGLAVVWAEQNTRTSLFEALRRKEVYGTSGTRPVVRSFGGFDLPDDLCAREDFVATGYQHGVPMGADLPAPPISSAAPKMAVWAMADPQPDPQDSGLLQRIQIIKGWHDASGKHEQVFDIAGDANNGAAVDMTSCSPTGTGFAELCGVWEDPAFDPAQGAFYYARVVENPSCRWSTRQCLKAGISCADPSAVPEEFAACCDNSYPRTVQERAWTSPIWYSPQNP</sequence>
<keyword evidence="2" id="KW-1185">Reference proteome</keyword>
<comment type="caution">
    <text evidence="1">The sequence shown here is derived from an EMBL/GenBank/DDBJ whole genome shotgun (WGS) entry which is preliminary data.</text>
</comment>
<gene>
    <name evidence="1" type="ORF">ATO7_02725</name>
</gene>